<dbReference type="Proteomes" id="UP001211907">
    <property type="component" value="Unassembled WGS sequence"/>
</dbReference>
<dbReference type="InterPro" id="IPR024638">
    <property type="entry name" value="Ctk3_N"/>
</dbReference>
<reference evidence="2" key="1">
    <citation type="submission" date="2020-05" db="EMBL/GenBank/DDBJ databases">
        <title>Phylogenomic resolution of chytrid fungi.</title>
        <authorList>
            <person name="Stajich J.E."/>
            <person name="Amses K."/>
            <person name="Simmons R."/>
            <person name="Seto K."/>
            <person name="Myers J."/>
            <person name="Bonds A."/>
            <person name="Quandt C.A."/>
            <person name="Barry K."/>
            <person name="Liu P."/>
            <person name="Grigoriev I."/>
            <person name="Longcore J.E."/>
            <person name="James T.Y."/>
        </authorList>
    </citation>
    <scope>NUCLEOTIDE SEQUENCE</scope>
    <source>
        <strain evidence="2">JEL0513</strain>
    </source>
</reference>
<dbReference type="Pfam" id="PF12350">
    <property type="entry name" value="CTK3_C"/>
    <property type="match status" value="1"/>
</dbReference>
<organism evidence="2 3">
    <name type="scientific">Physocladia obscura</name>
    <dbReference type="NCBI Taxonomy" id="109957"/>
    <lineage>
        <taxon>Eukaryota</taxon>
        <taxon>Fungi</taxon>
        <taxon>Fungi incertae sedis</taxon>
        <taxon>Chytridiomycota</taxon>
        <taxon>Chytridiomycota incertae sedis</taxon>
        <taxon>Chytridiomycetes</taxon>
        <taxon>Chytridiales</taxon>
        <taxon>Chytriomycetaceae</taxon>
        <taxon>Physocladia</taxon>
    </lineage>
</organism>
<dbReference type="GO" id="GO:0045943">
    <property type="term" value="P:positive regulation of transcription by RNA polymerase I"/>
    <property type="evidence" value="ECO:0007669"/>
    <property type="project" value="TreeGrafter"/>
</dbReference>
<dbReference type="InterPro" id="IPR006569">
    <property type="entry name" value="CID_dom"/>
</dbReference>
<evidence type="ECO:0000313" key="3">
    <source>
        <dbReference type="Proteomes" id="UP001211907"/>
    </source>
</evidence>
<gene>
    <name evidence="2" type="ORF">HK100_003765</name>
</gene>
<dbReference type="PROSITE" id="PS51391">
    <property type="entry name" value="CID"/>
    <property type="match status" value="1"/>
</dbReference>
<dbReference type="PANTHER" id="PTHR28291:SF1">
    <property type="entry name" value="CTD KINASE SUBUNIT GAMMA"/>
    <property type="match status" value="1"/>
</dbReference>
<name>A0AAD5SVT7_9FUNG</name>
<evidence type="ECO:0000259" key="1">
    <source>
        <dbReference type="PROSITE" id="PS51391"/>
    </source>
</evidence>
<dbReference type="Pfam" id="PF12243">
    <property type="entry name" value="CTK3"/>
    <property type="match status" value="1"/>
</dbReference>
<sequence length="292" mass="32387">MSDFDEGNEDSEDEILDGFECRAQFKALLNTLSSSQQVVTRVSQFASKSSNRPHAAIMYGCIRERLDATPTINRLHLLYVLDAICRTTAIRPTNNNSSTNRRPSGGWLDLVSRDLPAIISALVPATEPVNVKQVSKFVKSWRDKHLFTSDELDAVEAQIARVTAEMKKNQHLHVAAVALANGGGGGGGGSSAGGVGEKVFTYSRAEIMKRIEEDRDRHKKAREEGWFVHPDLGASASVSDVSVDFDSSRVLARDEFSEVREKIPGLTMEQCREWDLINEDFQRYDAEHTGFV</sequence>
<dbReference type="EMBL" id="JADGJH010001968">
    <property type="protein sequence ID" value="KAJ3106180.1"/>
    <property type="molecule type" value="Genomic_DNA"/>
</dbReference>
<evidence type="ECO:0000313" key="2">
    <source>
        <dbReference type="EMBL" id="KAJ3106180.1"/>
    </source>
</evidence>
<dbReference type="AlphaFoldDB" id="A0AAD5SVT7"/>
<keyword evidence="3" id="KW-1185">Reference proteome</keyword>
<dbReference type="PANTHER" id="PTHR28291">
    <property type="entry name" value="CTD KINASE SUBUNIT GAMMA"/>
    <property type="match status" value="1"/>
</dbReference>
<feature type="domain" description="CID" evidence="1">
    <location>
        <begin position="17"/>
        <end position="163"/>
    </location>
</feature>
<dbReference type="SUPFAM" id="SSF48464">
    <property type="entry name" value="ENTH/VHS domain"/>
    <property type="match status" value="1"/>
</dbReference>
<dbReference type="GO" id="GO:0070692">
    <property type="term" value="C:CTDK-1 complex"/>
    <property type="evidence" value="ECO:0007669"/>
    <property type="project" value="InterPro"/>
</dbReference>
<dbReference type="InterPro" id="IPR024637">
    <property type="entry name" value="Ctk3_C"/>
</dbReference>
<protein>
    <recommendedName>
        <fullName evidence="1">CID domain-containing protein</fullName>
    </recommendedName>
</protein>
<comment type="caution">
    <text evidence="2">The sequence shown here is derived from an EMBL/GenBank/DDBJ whole genome shotgun (WGS) entry which is preliminary data.</text>
</comment>
<dbReference type="GO" id="GO:0032786">
    <property type="term" value="P:positive regulation of DNA-templated transcription, elongation"/>
    <property type="evidence" value="ECO:0007669"/>
    <property type="project" value="InterPro"/>
</dbReference>
<proteinExistence type="predicted"/>
<accession>A0AAD5SVT7</accession>
<dbReference type="InterPro" id="IPR042326">
    <property type="entry name" value="Ctk3"/>
</dbReference>
<dbReference type="InterPro" id="IPR008942">
    <property type="entry name" value="ENTH_VHS"/>
</dbReference>
<dbReference type="Gene3D" id="1.25.40.90">
    <property type="match status" value="1"/>
</dbReference>